<feature type="compositionally biased region" description="Low complexity" evidence="15">
    <location>
        <begin position="1205"/>
        <end position="1225"/>
    </location>
</feature>
<keyword evidence="11" id="KW-1133">Transmembrane helix</keyword>
<feature type="region of interest" description="Disordered" evidence="15">
    <location>
        <begin position="1262"/>
        <end position="1299"/>
    </location>
</feature>
<dbReference type="InterPro" id="IPR003661">
    <property type="entry name" value="HisK_dim/P_dom"/>
</dbReference>
<keyword evidence="7" id="KW-0812">Transmembrane</keyword>
<evidence type="ECO:0000256" key="1">
    <source>
        <dbReference type="ARBA" id="ARBA00000085"/>
    </source>
</evidence>
<keyword evidence="13" id="KW-0472">Membrane</keyword>
<dbReference type="SMART" id="SM00086">
    <property type="entry name" value="PAC"/>
    <property type="match status" value="1"/>
</dbReference>
<feature type="compositionally biased region" description="Polar residues" evidence="15">
    <location>
        <begin position="1277"/>
        <end position="1299"/>
    </location>
</feature>
<comment type="subcellular location">
    <subcellularLocation>
        <location evidence="2">Cell membrane</location>
        <topology evidence="2">Multi-pass membrane protein</topology>
    </subcellularLocation>
</comment>
<dbReference type="FunFam" id="1.10.287.130:FF:000003">
    <property type="entry name" value="Histidine kinase"/>
    <property type="match status" value="1"/>
</dbReference>
<dbReference type="PRINTS" id="PR00344">
    <property type="entry name" value="BCTRLSENSOR"/>
</dbReference>
<dbReference type="InterPro" id="IPR011006">
    <property type="entry name" value="CheY-like_superfamily"/>
</dbReference>
<keyword evidence="6" id="KW-0808">Transferase</keyword>
<evidence type="ECO:0000259" key="19">
    <source>
        <dbReference type="PROSITE" id="PS50113"/>
    </source>
</evidence>
<dbReference type="GO" id="GO:0000155">
    <property type="term" value="F:phosphorelay sensor kinase activity"/>
    <property type="evidence" value="ECO:0007669"/>
    <property type="project" value="InterPro"/>
</dbReference>
<dbReference type="Gene3D" id="3.30.565.10">
    <property type="entry name" value="Histidine kinase-like ATPase, C-terminal domain"/>
    <property type="match status" value="1"/>
</dbReference>
<dbReference type="PROSITE" id="PS50110">
    <property type="entry name" value="RESPONSE_REGULATORY"/>
    <property type="match status" value="1"/>
</dbReference>
<dbReference type="SMART" id="SM00388">
    <property type="entry name" value="HisKA"/>
    <property type="match status" value="1"/>
</dbReference>
<dbReference type="Gene3D" id="1.10.287.130">
    <property type="match status" value="1"/>
</dbReference>
<feature type="region of interest" description="Disordered" evidence="15">
    <location>
        <begin position="1202"/>
        <end position="1227"/>
    </location>
</feature>
<evidence type="ECO:0000256" key="8">
    <source>
        <dbReference type="ARBA" id="ARBA00022741"/>
    </source>
</evidence>
<keyword evidence="9" id="KW-0418">Kinase</keyword>
<dbReference type="PANTHER" id="PTHR45339">
    <property type="entry name" value="HYBRID SIGNAL TRANSDUCTION HISTIDINE KINASE J"/>
    <property type="match status" value="1"/>
</dbReference>
<dbReference type="OrthoDB" id="60033at2759"/>
<evidence type="ECO:0000256" key="4">
    <source>
        <dbReference type="ARBA" id="ARBA00022475"/>
    </source>
</evidence>
<evidence type="ECO:0000313" key="21">
    <source>
        <dbReference type="Proteomes" id="UP000297716"/>
    </source>
</evidence>
<comment type="catalytic activity">
    <reaction evidence="1">
        <text>ATP + protein L-histidine = ADP + protein N-phospho-L-histidine.</text>
        <dbReference type="EC" id="2.7.13.3"/>
    </reaction>
</comment>
<dbReference type="InterPro" id="IPR036097">
    <property type="entry name" value="HisK_dim/P_sf"/>
</dbReference>
<dbReference type="CDD" id="cd16922">
    <property type="entry name" value="HATPase_EvgS-ArcB-TorS-like"/>
    <property type="match status" value="1"/>
</dbReference>
<keyword evidence="4" id="KW-1003">Cell membrane</keyword>
<feature type="modified residue" description="4-aspartylphosphate" evidence="14">
    <location>
        <position position="1125"/>
    </location>
</feature>
<dbReference type="InterPro" id="IPR005467">
    <property type="entry name" value="His_kinase_dom"/>
</dbReference>
<keyword evidence="8" id="KW-0547">Nucleotide-binding</keyword>
<accession>A0A4Z0YWL3</accession>
<dbReference type="InterPro" id="IPR036890">
    <property type="entry name" value="HATPase_C_sf"/>
</dbReference>
<dbReference type="GO" id="GO:0005886">
    <property type="term" value="C:plasma membrane"/>
    <property type="evidence" value="ECO:0007669"/>
    <property type="project" value="UniProtKB-SubCell"/>
</dbReference>
<dbReference type="InterPro" id="IPR001610">
    <property type="entry name" value="PAC"/>
</dbReference>
<dbReference type="FunFam" id="3.30.450.20:FF:000099">
    <property type="entry name" value="Sensory box sensor histidine kinase"/>
    <property type="match status" value="1"/>
</dbReference>
<evidence type="ECO:0000259" key="16">
    <source>
        <dbReference type="PROSITE" id="PS50109"/>
    </source>
</evidence>
<dbReference type="GO" id="GO:0005524">
    <property type="term" value="F:ATP binding"/>
    <property type="evidence" value="ECO:0007669"/>
    <property type="project" value="UniProtKB-KW"/>
</dbReference>
<evidence type="ECO:0000256" key="5">
    <source>
        <dbReference type="ARBA" id="ARBA00022553"/>
    </source>
</evidence>
<dbReference type="Gene3D" id="3.40.50.2300">
    <property type="match status" value="1"/>
</dbReference>
<sequence length="1299" mass="144767">MGSCEIPTDGDTPSIPTPLEDYVGANCAYNMCPSSTTLQHENWPPFTERQETMAVRSGERPYAPRKKQLSMNIISPAQLAFSAMELLPIPLLVLNNRKTVVLANEAMGRLLGLIEDYPISREGSCSVSEILDGKTLSNIGIDILKDGRPIKMPCESFLEGLGAEARCTYAPESSPSNADDIQDGAIPRPAQPREHSPFRVLEKTVTESTVDVVVTYTEPDSEAAPKSHRSEYQITAKMVITIWEMKSHQTYYMLTFNNTKLIQSRKPVPEPPVLECANRRSIPACNQHVVRSPREDPSSTPTHASPIPATCPTPPGSPQSRALSRLQKETIIKDALLDNTEMPILAMWKDGSAPVFNRAARDLSKSSSYETNLDGYELLPIWDIWNEDFTRKLECYEFPIAVLLREQRPFSGWRIGVYNRIIGRQLVYDVLGEILTDDETGEVLGGVVTCRDVTYMAQEITNIRRADEERFKLICDTMPQMVWTASADGTHDFFNQKWCDFTGLSTEDSFGSGWESPFHPDDITPAREIWNHSLETGDPYSAEHRCLSREGEWRWMLARALPLKDKTGKILKWFGTCTDINETTKARLEAKQNRKQLLGVLTHAQTTIFSVDRDLNLTMLEGALIWGDGSGSPSNGKPSHDSQQYLGRNVNEVFNELGLSLQKGETPVFLGPVEEILAGRKRSDTVHEHEIENHFYRTRFMPIVEINPKFNDSGPAAIEGAIGVIMNVTELKQREEAVKVHVREKRQYMAKEAAAKEASRMKGQFLANMSHEIRTPITGVIGMTELLLDTKLEDEQLEYAENIGRSANALLGVINDILDFSKIESGRLDVEEVQFSLPMVVEDVTKMLSFTAKKKNLDFSLSIAPDIKNDIKILGDPGRVRQVITNLLTNSIKFTSTGYVRLSISKEKETKETLEIKFVVEDSGIGIEPEVRKRLFQPFSQGDPSTVRKFGGSGLGLTISKNLLDLMKGRVTLESTIGDGTTVTFWIPFAKPQQESSLMDTSPLPYRLQAEMSVSRQISDPERDTSGDLTPSCSSNHCHSRQQISGSLLSPTACNYDGCDMPMSERSHVHILVVEDNAINQQIALKKIAKLGFKVNAVWNGQEALEYIQEARDSKRPKPDIILMDVQMPIIDGYKCTHILRHDLSYKSFASNVPIIAMTASAIQGDKEKCTKAGMDDYLPKPVTSTKLEKMLVRWCKSYRRLTPSPSSSSLSLSDSSESAECGSESGHRLGIDCGKRCDLPERDRQLSEEIFEVLLTPKASAQNTPCDEDSFIFDTSADTTGRTELTNDAASGQGPSKE</sequence>
<dbReference type="InterPro" id="IPR013655">
    <property type="entry name" value="PAS_fold_3"/>
</dbReference>
<dbReference type="NCBIfam" id="TIGR00229">
    <property type="entry name" value="sensory_box"/>
    <property type="match status" value="1"/>
</dbReference>
<dbReference type="PANTHER" id="PTHR45339:SF1">
    <property type="entry name" value="HYBRID SIGNAL TRANSDUCTION HISTIDINE KINASE J"/>
    <property type="match status" value="1"/>
</dbReference>
<dbReference type="SMART" id="SM00091">
    <property type="entry name" value="PAS"/>
    <property type="match status" value="2"/>
</dbReference>
<dbReference type="PROSITE" id="PS50113">
    <property type="entry name" value="PAC"/>
    <property type="match status" value="1"/>
</dbReference>
<dbReference type="Proteomes" id="UP000297716">
    <property type="component" value="Unassembled WGS sequence"/>
</dbReference>
<dbReference type="EC" id="2.7.13.3" evidence="3"/>
<dbReference type="InterPro" id="IPR000014">
    <property type="entry name" value="PAS"/>
</dbReference>
<evidence type="ECO:0000256" key="15">
    <source>
        <dbReference type="SAM" id="MobiDB-lite"/>
    </source>
</evidence>
<evidence type="ECO:0000256" key="12">
    <source>
        <dbReference type="ARBA" id="ARBA00023012"/>
    </source>
</evidence>
<keyword evidence="12" id="KW-0902">Two-component regulatory system</keyword>
<feature type="compositionally biased region" description="Polar residues" evidence="15">
    <location>
        <begin position="1027"/>
        <end position="1036"/>
    </location>
</feature>
<keyword evidence="5 14" id="KW-0597">Phosphoprotein</keyword>
<evidence type="ECO:0000256" key="10">
    <source>
        <dbReference type="ARBA" id="ARBA00022840"/>
    </source>
</evidence>
<dbReference type="Pfam" id="PF00072">
    <property type="entry name" value="Response_reg"/>
    <property type="match status" value="1"/>
</dbReference>
<name>A0A4Z0YWL3_9PEZI</name>
<dbReference type="InterPro" id="IPR001789">
    <property type="entry name" value="Sig_transdc_resp-reg_receiver"/>
</dbReference>
<proteinExistence type="predicted"/>
<protein>
    <recommendedName>
        <fullName evidence="3">histidine kinase</fullName>
        <ecNumber evidence="3">2.7.13.3</ecNumber>
    </recommendedName>
</protein>
<feature type="domain" description="PAC" evidence="19">
    <location>
        <begin position="540"/>
        <end position="592"/>
    </location>
</feature>
<dbReference type="InterPro" id="IPR035965">
    <property type="entry name" value="PAS-like_dom_sf"/>
</dbReference>
<dbReference type="SUPFAM" id="SSF47384">
    <property type="entry name" value="Homodimeric domain of signal transducing histidine kinase"/>
    <property type="match status" value="1"/>
</dbReference>
<dbReference type="SUPFAM" id="SSF55874">
    <property type="entry name" value="ATPase domain of HSP90 chaperone/DNA topoisomerase II/histidine kinase"/>
    <property type="match status" value="1"/>
</dbReference>
<dbReference type="CDD" id="cd00082">
    <property type="entry name" value="HisKA"/>
    <property type="match status" value="1"/>
</dbReference>
<feature type="region of interest" description="Disordered" evidence="15">
    <location>
        <begin position="169"/>
        <end position="195"/>
    </location>
</feature>
<dbReference type="SMART" id="SM00448">
    <property type="entry name" value="REC"/>
    <property type="match status" value="1"/>
</dbReference>
<dbReference type="FunFam" id="3.30.565.10:FF:000010">
    <property type="entry name" value="Sensor histidine kinase RcsC"/>
    <property type="match status" value="1"/>
</dbReference>
<dbReference type="Pfam" id="PF08447">
    <property type="entry name" value="PAS_3"/>
    <property type="match status" value="1"/>
</dbReference>
<dbReference type="InterPro" id="IPR003594">
    <property type="entry name" value="HATPase_dom"/>
</dbReference>
<comment type="caution">
    <text evidence="20">The sequence shown here is derived from an EMBL/GenBank/DDBJ whole genome shotgun (WGS) entry which is preliminary data.</text>
</comment>
<feature type="domain" description="PAS" evidence="18">
    <location>
        <begin position="467"/>
        <end position="537"/>
    </location>
</feature>
<evidence type="ECO:0000259" key="18">
    <source>
        <dbReference type="PROSITE" id="PS50112"/>
    </source>
</evidence>
<feature type="domain" description="Histidine kinase" evidence="16">
    <location>
        <begin position="768"/>
        <end position="991"/>
    </location>
</feature>
<dbReference type="SUPFAM" id="SSF52172">
    <property type="entry name" value="CheY-like"/>
    <property type="match status" value="1"/>
</dbReference>
<evidence type="ECO:0000259" key="17">
    <source>
        <dbReference type="PROSITE" id="PS50110"/>
    </source>
</evidence>
<dbReference type="STRING" id="37992.A0A4Z0YWL3"/>
<evidence type="ECO:0000256" key="11">
    <source>
        <dbReference type="ARBA" id="ARBA00022989"/>
    </source>
</evidence>
<evidence type="ECO:0000313" key="20">
    <source>
        <dbReference type="EMBL" id="TGJ88357.1"/>
    </source>
</evidence>
<dbReference type="InterPro" id="IPR004358">
    <property type="entry name" value="Sig_transdc_His_kin-like_C"/>
</dbReference>
<dbReference type="SUPFAM" id="SSF55785">
    <property type="entry name" value="PYP-like sensor domain (PAS domain)"/>
    <property type="match status" value="1"/>
</dbReference>
<dbReference type="PROSITE" id="PS50109">
    <property type="entry name" value="HIS_KIN"/>
    <property type="match status" value="1"/>
</dbReference>
<dbReference type="Pfam" id="PF00512">
    <property type="entry name" value="HisKA"/>
    <property type="match status" value="1"/>
</dbReference>
<dbReference type="InterPro" id="IPR000700">
    <property type="entry name" value="PAS-assoc_C"/>
</dbReference>
<dbReference type="EMBL" id="SKBN01000004">
    <property type="protein sequence ID" value="TGJ88357.1"/>
    <property type="molecule type" value="Genomic_DNA"/>
</dbReference>
<evidence type="ECO:0000256" key="14">
    <source>
        <dbReference type="PROSITE-ProRule" id="PRU00169"/>
    </source>
</evidence>
<dbReference type="PROSITE" id="PS50112">
    <property type="entry name" value="PAS"/>
    <property type="match status" value="1"/>
</dbReference>
<evidence type="ECO:0000256" key="6">
    <source>
        <dbReference type="ARBA" id="ARBA00022679"/>
    </source>
</evidence>
<evidence type="ECO:0000256" key="9">
    <source>
        <dbReference type="ARBA" id="ARBA00022777"/>
    </source>
</evidence>
<evidence type="ECO:0000256" key="3">
    <source>
        <dbReference type="ARBA" id="ARBA00012438"/>
    </source>
</evidence>
<organism evidence="20 21">
    <name type="scientific">Xylaria hypoxylon</name>
    <dbReference type="NCBI Taxonomy" id="37992"/>
    <lineage>
        <taxon>Eukaryota</taxon>
        <taxon>Fungi</taxon>
        <taxon>Dikarya</taxon>
        <taxon>Ascomycota</taxon>
        <taxon>Pezizomycotina</taxon>
        <taxon>Sordariomycetes</taxon>
        <taxon>Xylariomycetidae</taxon>
        <taxon>Xylariales</taxon>
        <taxon>Xylariaceae</taxon>
        <taxon>Xylaria</taxon>
    </lineage>
</organism>
<keyword evidence="21" id="KW-1185">Reference proteome</keyword>
<dbReference type="CDD" id="cd17546">
    <property type="entry name" value="REC_hyHK_CKI1_RcsC-like"/>
    <property type="match status" value="1"/>
</dbReference>
<dbReference type="Gene3D" id="3.30.450.20">
    <property type="entry name" value="PAS domain"/>
    <property type="match status" value="1"/>
</dbReference>
<reference evidence="20 21" key="1">
    <citation type="submission" date="2019-03" db="EMBL/GenBank/DDBJ databases">
        <title>Draft genome sequence of Xylaria hypoxylon DSM 108379, a ubiquitous saprotrophic-parasitic fungi on hardwood.</title>
        <authorList>
            <person name="Buettner E."/>
            <person name="Leonhardt S."/>
            <person name="Gebauer A.M."/>
            <person name="Liers C."/>
            <person name="Hofrichter M."/>
            <person name="Kellner H."/>
        </authorList>
    </citation>
    <scope>NUCLEOTIDE SEQUENCE [LARGE SCALE GENOMIC DNA]</scope>
    <source>
        <strain evidence="20 21">DSM 108379</strain>
    </source>
</reference>
<evidence type="ECO:0000256" key="7">
    <source>
        <dbReference type="ARBA" id="ARBA00022692"/>
    </source>
</evidence>
<feature type="region of interest" description="Disordered" evidence="15">
    <location>
        <begin position="1014"/>
        <end position="1036"/>
    </location>
</feature>
<feature type="domain" description="Response regulatory" evidence="17">
    <location>
        <begin position="1070"/>
        <end position="1196"/>
    </location>
</feature>
<keyword evidence="10" id="KW-0067">ATP-binding</keyword>
<dbReference type="CDD" id="cd00130">
    <property type="entry name" value="PAS"/>
    <property type="match status" value="1"/>
</dbReference>
<feature type="region of interest" description="Disordered" evidence="15">
    <location>
        <begin position="290"/>
        <end position="321"/>
    </location>
</feature>
<dbReference type="SMART" id="SM00387">
    <property type="entry name" value="HATPase_c"/>
    <property type="match status" value="1"/>
</dbReference>
<evidence type="ECO:0000256" key="2">
    <source>
        <dbReference type="ARBA" id="ARBA00004651"/>
    </source>
</evidence>
<gene>
    <name evidence="20" type="ORF">E0Z10_g485</name>
</gene>
<dbReference type="Pfam" id="PF02518">
    <property type="entry name" value="HATPase_c"/>
    <property type="match status" value="1"/>
</dbReference>
<evidence type="ECO:0000256" key="13">
    <source>
        <dbReference type="ARBA" id="ARBA00023136"/>
    </source>
</evidence>